<protein>
    <submittedName>
        <fullName evidence="1">Uncharacterized protein</fullName>
    </submittedName>
</protein>
<accession>A0A6C0BPA1</accession>
<reference evidence="1" key="1">
    <citation type="journal article" date="2020" name="Nature">
        <title>Giant virus diversity and host interactions through global metagenomics.</title>
        <authorList>
            <person name="Schulz F."/>
            <person name="Roux S."/>
            <person name="Paez-Espino D."/>
            <person name="Jungbluth S."/>
            <person name="Walsh D.A."/>
            <person name="Denef V.J."/>
            <person name="McMahon K.D."/>
            <person name="Konstantinidis K.T."/>
            <person name="Eloe-Fadrosh E.A."/>
            <person name="Kyrpides N.C."/>
            <person name="Woyke T."/>
        </authorList>
    </citation>
    <scope>NUCLEOTIDE SEQUENCE</scope>
    <source>
        <strain evidence="1">GVMAG-M-3300018080-19</strain>
    </source>
</reference>
<evidence type="ECO:0000313" key="1">
    <source>
        <dbReference type="EMBL" id="QHS93601.1"/>
    </source>
</evidence>
<dbReference type="AlphaFoldDB" id="A0A6C0BPA1"/>
<dbReference type="EMBL" id="MN739207">
    <property type="protein sequence ID" value="QHS93601.1"/>
    <property type="molecule type" value="Genomic_DNA"/>
</dbReference>
<proteinExistence type="predicted"/>
<organism evidence="1">
    <name type="scientific">viral metagenome</name>
    <dbReference type="NCBI Taxonomy" id="1070528"/>
    <lineage>
        <taxon>unclassified sequences</taxon>
        <taxon>metagenomes</taxon>
        <taxon>organismal metagenomes</taxon>
    </lineage>
</organism>
<name>A0A6C0BPA1_9ZZZZ</name>
<sequence length="99" mass="11641">MDFISDYKTKLLQQLENDLKFVRPRDLGILEHKYHEIIRDVPKQHVNALTEQSFLGLKLMAILGPRPEGLSDVEYIHHTAEYFRLLDCAFKYTLEKPTP</sequence>